<evidence type="ECO:0000256" key="1">
    <source>
        <dbReference type="SAM" id="MobiDB-lite"/>
    </source>
</evidence>
<feature type="transmembrane region" description="Helical" evidence="2">
    <location>
        <begin position="21"/>
        <end position="42"/>
    </location>
</feature>
<evidence type="ECO:0000256" key="2">
    <source>
        <dbReference type="SAM" id="Phobius"/>
    </source>
</evidence>
<dbReference type="SUPFAM" id="SSF50891">
    <property type="entry name" value="Cyclophilin-like"/>
    <property type="match status" value="1"/>
</dbReference>
<dbReference type="EMBL" id="HBIX01007781">
    <property type="protein sequence ID" value="CAE0713293.1"/>
    <property type="molecule type" value="Transcribed_RNA"/>
</dbReference>
<dbReference type="InterPro" id="IPR029000">
    <property type="entry name" value="Cyclophilin-like_dom_sf"/>
</dbReference>
<feature type="compositionally biased region" description="Basic and acidic residues" evidence="1">
    <location>
        <begin position="66"/>
        <end position="78"/>
    </location>
</feature>
<evidence type="ECO:0000259" key="3">
    <source>
        <dbReference type="PROSITE" id="PS50072"/>
    </source>
</evidence>
<gene>
    <name evidence="4" type="ORF">PAUS00366_LOCUS6045</name>
    <name evidence="5" type="ORF">PAUS00366_LOCUS6047</name>
</gene>
<protein>
    <recommendedName>
        <fullName evidence="3">PPIase cyclophilin-type domain-containing protein</fullName>
    </recommendedName>
</protein>
<dbReference type="InterPro" id="IPR002130">
    <property type="entry name" value="Cyclophilin-type_PPIase_dom"/>
</dbReference>
<dbReference type="Gene3D" id="2.40.100.10">
    <property type="entry name" value="Cyclophilin-like"/>
    <property type="match status" value="1"/>
</dbReference>
<keyword evidence="2" id="KW-1133">Transmembrane helix</keyword>
<proteinExistence type="predicted"/>
<feature type="compositionally biased region" description="Low complexity" evidence="1">
    <location>
        <begin position="51"/>
        <end position="65"/>
    </location>
</feature>
<feature type="region of interest" description="Disordered" evidence="1">
    <location>
        <begin position="175"/>
        <end position="200"/>
    </location>
</feature>
<organism evidence="5">
    <name type="scientific">Pseudo-nitzschia australis</name>
    <dbReference type="NCBI Taxonomy" id="44445"/>
    <lineage>
        <taxon>Eukaryota</taxon>
        <taxon>Sar</taxon>
        <taxon>Stramenopiles</taxon>
        <taxon>Ochrophyta</taxon>
        <taxon>Bacillariophyta</taxon>
        <taxon>Bacillariophyceae</taxon>
        <taxon>Bacillariophycidae</taxon>
        <taxon>Bacillariales</taxon>
        <taxon>Bacillariaceae</taxon>
        <taxon>Pseudo-nitzschia</taxon>
    </lineage>
</organism>
<sequence>MKPRPLPPNSSSRLRRRGTKAVSMTKLYGLIFLLFGTLVLWFTPPNDRGRGSVSVGSGSRSGSRSRSNDADITKHNDRPSPAVVIVECQVSTPHSRRQQTDAVPEAAIDAAAGASPVAHGAFRVAIFQRDANRRGSSAEAFLKLVRSGFYDETYTFRVVPGFVVQWGVRSGDGMDVPSTPAKERIPGSDAATTRTATTSTTTKTTNALLDDEIEDTTTTTTTNNASVNQMRLNLLGRKENRRGTITMIAGGSAQVFVNLGDNRRLDKEGTIPLGVILEDEEEEAKSVDGNNNNNNNNQQSGMRLVDSIYQGYKGGQGQIPAIKRREIAEKFPEMGRIDRCYLLE</sequence>
<dbReference type="AlphaFoldDB" id="A0A6U9XA65"/>
<reference evidence="5" key="1">
    <citation type="submission" date="2021-01" db="EMBL/GenBank/DDBJ databases">
        <authorList>
            <person name="Corre E."/>
            <person name="Pelletier E."/>
            <person name="Niang G."/>
            <person name="Scheremetjew M."/>
            <person name="Finn R."/>
            <person name="Kale V."/>
            <person name="Holt S."/>
            <person name="Cochrane G."/>
            <person name="Meng A."/>
            <person name="Brown T."/>
            <person name="Cohen L."/>
        </authorList>
    </citation>
    <scope>NUCLEOTIDE SEQUENCE</scope>
    <source>
        <strain evidence="5">10249 10 AB</strain>
    </source>
</reference>
<dbReference type="Pfam" id="PF00160">
    <property type="entry name" value="Pro_isomerase"/>
    <property type="match status" value="1"/>
</dbReference>
<dbReference type="GO" id="GO:0003755">
    <property type="term" value="F:peptidyl-prolyl cis-trans isomerase activity"/>
    <property type="evidence" value="ECO:0007669"/>
    <property type="project" value="InterPro"/>
</dbReference>
<evidence type="ECO:0000313" key="5">
    <source>
        <dbReference type="EMBL" id="CAE0713295.1"/>
    </source>
</evidence>
<dbReference type="EMBL" id="HBIX01007784">
    <property type="protein sequence ID" value="CAE0713295.1"/>
    <property type="molecule type" value="Transcribed_RNA"/>
</dbReference>
<feature type="region of interest" description="Disordered" evidence="1">
    <location>
        <begin position="49"/>
        <end position="78"/>
    </location>
</feature>
<feature type="compositionally biased region" description="Low complexity" evidence="1">
    <location>
        <begin position="190"/>
        <end position="200"/>
    </location>
</feature>
<dbReference type="PROSITE" id="PS50072">
    <property type="entry name" value="CSA_PPIASE_2"/>
    <property type="match status" value="1"/>
</dbReference>
<evidence type="ECO:0000313" key="4">
    <source>
        <dbReference type="EMBL" id="CAE0713293.1"/>
    </source>
</evidence>
<name>A0A6U9XA65_9STRA</name>
<keyword evidence="2" id="KW-0472">Membrane</keyword>
<keyword evidence="2" id="KW-0812">Transmembrane</keyword>
<accession>A0A6U9XA65</accession>
<feature type="domain" description="PPIase cyclophilin-type" evidence="3">
    <location>
        <begin position="137"/>
        <end position="308"/>
    </location>
</feature>